<proteinExistence type="predicted"/>
<evidence type="ECO:0000259" key="2">
    <source>
        <dbReference type="Pfam" id="PF18753"/>
    </source>
</evidence>
<feature type="domain" description="Nucleotide modification associated" evidence="2">
    <location>
        <begin position="2"/>
        <end position="199"/>
    </location>
</feature>
<comment type="caution">
    <text evidence="3">The sequence shown here is derived from an EMBL/GenBank/DDBJ whole genome shotgun (WGS) entry which is preliminary data.</text>
</comment>
<evidence type="ECO:0000256" key="1">
    <source>
        <dbReference type="SAM" id="MobiDB-lite"/>
    </source>
</evidence>
<dbReference type="Pfam" id="PF18753">
    <property type="entry name" value="Nmad2"/>
    <property type="match status" value="1"/>
</dbReference>
<dbReference type="Proteomes" id="UP001500121">
    <property type="component" value="Unassembled WGS sequence"/>
</dbReference>
<reference evidence="4" key="1">
    <citation type="journal article" date="2019" name="Int. J. Syst. Evol. Microbiol.">
        <title>The Global Catalogue of Microorganisms (GCM) 10K type strain sequencing project: providing services to taxonomists for standard genome sequencing and annotation.</title>
        <authorList>
            <consortium name="The Broad Institute Genomics Platform"/>
            <consortium name="The Broad Institute Genome Sequencing Center for Infectious Disease"/>
            <person name="Wu L."/>
            <person name="Ma J."/>
        </authorList>
    </citation>
    <scope>NUCLEOTIDE SEQUENCE [LARGE SCALE GENOMIC DNA]</scope>
    <source>
        <strain evidence="4">JCM 19015</strain>
    </source>
</reference>
<feature type="region of interest" description="Disordered" evidence="1">
    <location>
        <begin position="194"/>
        <end position="214"/>
    </location>
</feature>
<sequence length="214" mass="24229">MTLYSYVVRYDIGFAPNPFRGLCSVATCKPVIRAHAAIGDWVLGVGSAEHDLRGRLVYAMRVEETVSYDQYWSDSRFRDRRPSLGGSRMQAFGDNIYHRDPVTGAWVQENGRHSLPDGRPNTDHIERDTRSDRVLLSQEFVYFGGDGPVIPAGLRSGDRDFLKNPRGHAVVRDPAHIDAIVEWVQTLGSGRLGRPADWPSLERPDRRVSERWQP</sequence>
<dbReference type="RefSeq" id="WP_345479429.1">
    <property type="nucleotide sequence ID" value="NZ_BAABLP010000001.1"/>
</dbReference>
<keyword evidence="4" id="KW-1185">Reference proteome</keyword>
<name>A0ABP8YRZ3_9MICO</name>
<evidence type="ECO:0000313" key="3">
    <source>
        <dbReference type="EMBL" id="GAA4738086.1"/>
    </source>
</evidence>
<accession>A0ABP8YRZ3</accession>
<dbReference type="InterPro" id="IPR041180">
    <property type="entry name" value="Nmad2"/>
</dbReference>
<evidence type="ECO:0000313" key="4">
    <source>
        <dbReference type="Proteomes" id="UP001500121"/>
    </source>
</evidence>
<organism evidence="3 4">
    <name type="scientific">Amnibacterium soli</name>
    <dbReference type="NCBI Taxonomy" id="1282736"/>
    <lineage>
        <taxon>Bacteria</taxon>
        <taxon>Bacillati</taxon>
        <taxon>Actinomycetota</taxon>
        <taxon>Actinomycetes</taxon>
        <taxon>Micrococcales</taxon>
        <taxon>Microbacteriaceae</taxon>
        <taxon>Amnibacterium</taxon>
    </lineage>
</organism>
<gene>
    <name evidence="3" type="ORF">GCM10025783_05760</name>
</gene>
<protein>
    <recommendedName>
        <fullName evidence="2">Nucleotide modification associated domain-containing protein</fullName>
    </recommendedName>
</protein>
<feature type="compositionally biased region" description="Basic and acidic residues" evidence="1">
    <location>
        <begin position="200"/>
        <end position="214"/>
    </location>
</feature>
<dbReference type="EMBL" id="BAABLP010000001">
    <property type="protein sequence ID" value="GAA4738086.1"/>
    <property type="molecule type" value="Genomic_DNA"/>
</dbReference>